<evidence type="ECO:0000259" key="11">
    <source>
        <dbReference type="Pfam" id="PF22638"/>
    </source>
</evidence>
<comment type="similarity">
    <text evidence="3">Belongs to the flagella basal body rod proteins family.</text>
</comment>
<dbReference type="GO" id="GO:0005198">
    <property type="term" value="F:structural molecule activity"/>
    <property type="evidence" value="ECO:0007669"/>
    <property type="project" value="InterPro"/>
</dbReference>
<evidence type="ECO:0000313" key="12">
    <source>
        <dbReference type="EMBL" id="SDI04943.1"/>
    </source>
</evidence>
<dbReference type="InterPro" id="IPR010930">
    <property type="entry name" value="Flg_bb/hook_C_dom"/>
</dbReference>
<keyword evidence="6" id="KW-0975">Bacterial flagellum</keyword>
<evidence type="ECO:0000259" key="8">
    <source>
        <dbReference type="Pfam" id="PF06429"/>
    </source>
</evidence>
<dbReference type="GO" id="GO:0005576">
    <property type="term" value="C:extracellular region"/>
    <property type="evidence" value="ECO:0007669"/>
    <property type="project" value="UniProtKB-SubCell"/>
</dbReference>
<dbReference type="PANTHER" id="PTHR30033:SF1">
    <property type="entry name" value="FLAGELLAR HOOK-ASSOCIATED PROTEIN 1"/>
    <property type="match status" value="1"/>
</dbReference>
<evidence type="ECO:0000256" key="4">
    <source>
        <dbReference type="ARBA" id="ARBA00016244"/>
    </source>
</evidence>
<feature type="domain" description="Flagellar basal-body/hook protein C-terminal" evidence="8">
    <location>
        <begin position="630"/>
        <end position="669"/>
    </location>
</feature>
<dbReference type="InterPro" id="IPR053927">
    <property type="entry name" value="FlgK_helical"/>
</dbReference>
<keyword evidence="12" id="KW-0282">Flagellum</keyword>
<dbReference type="GO" id="GO:0009424">
    <property type="term" value="C:bacterial-type flagellum hook"/>
    <property type="evidence" value="ECO:0007669"/>
    <property type="project" value="InterPro"/>
</dbReference>
<evidence type="ECO:0000313" key="13">
    <source>
        <dbReference type="Proteomes" id="UP000198607"/>
    </source>
</evidence>
<evidence type="ECO:0000259" key="7">
    <source>
        <dbReference type="Pfam" id="PF00460"/>
    </source>
</evidence>
<feature type="domain" description="Flagellar hook-associated protein 1 D2-like" evidence="9">
    <location>
        <begin position="370"/>
        <end position="439"/>
    </location>
</feature>
<protein>
    <recommendedName>
        <fullName evidence="4">Flagellar hook-associated protein 1</fullName>
    </recommendedName>
</protein>
<evidence type="ECO:0000256" key="1">
    <source>
        <dbReference type="ARBA" id="ARBA00004365"/>
    </source>
</evidence>
<dbReference type="GO" id="GO:0044780">
    <property type="term" value="P:bacterial-type flagellum assembly"/>
    <property type="evidence" value="ECO:0007669"/>
    <property type="project" value="InterPro"/>
</dbReference>
<evidence type="ECO:0000256" key="5">
    <source>
        <dbReference type="ARBA" id="ARBA00022525"/>
    </source>
</evidence>
<dbReference type="RefSeq" id="WP_091938500.1">
    <property type="nucleotide sequence ID" value="NZ_FNCY01000012.1"/>
</dbReference>
<gene>
    <name evidence="12" type="ORF">SAMN05660652_02771</name>
</gene>
<dbReference type="EMBL" id="FNCY01000012">
    <property type="protein sequence ID" value="SDI04943.1"/>
    <property type="molecule type" value="Genomic_DNA"/>
</dbReference>
<keyword evidence="5" id="KW-0964">Secreted</keyword>
<dbReference type="Pfam" id="PF00460">
    <property type="entry name" value="Flg_bb_rod"/>
    <property type="match status" value="1"/>
</dbReference>
<accession>A0A1G8HE78</accession>
<dbReference type="Pfam" id="PF06429">
    <property type="entry name" value="Flg_bbr_C"/>
    <property type="match status" value="1"/>
</dbReference>
<comment type="subcellular location">
    <subcellularLocation>
        <location evidence="1">Bacterial flagellum</location>
    </subcellularLocation>
    <subcellularLocation>
        <location evidence="2">Secreted</location>
    </subcellularLocation>
</comment>
<sequence length="672" mass="69202">MGSGVFSVGVSALQVAQINLATTAHNIANTSTDGYSRQRTIQASNIAVLTGAGYVGSGAHVTTIERAYSSTVAAQVNLAQSKVSALDTYSTEITTLDNLLSDEGSSVSSALSSFFGSVSDVSADPSSLTTRQTLVSAAKTLSARFQSVSEQINLQYQNVNSEIQSYVSEVNSYGQRIATLNKQIISAEAANGQPPNDLYDQRDQLVAELNKLVGVGTTANTNGSYNVYFGNGQPLVTSTTVTTLKAVASSEDPSRITIGVDTANGGVELPESLISGGSLGGILQYRSETLDTAANELGRVAASVAATVNAQQSLGQDLLGNVDGDSQFASTFFNVSAPKVVANVTNTDMSVVVSASYSAPSISSDGVPYTNLTTSDYRLQYDGTNLSLTRLSDNHTWSVASSSIEDLNAEIASSAEGDQGFSLSVTGSLTADSSYLIQPTRLAASSIAVNDAISSDVRLVAAAAPIIASASSSNTGSAAITNGTVASGYSMNNVPVTLTYDSASGSLSGFSSFPVTVTIDGISSEYSSDPVPYSSGATVSFDGISFKLSGTPGNGDTFAIKANTNGVSDSRNMSLIGSLQTAKTMAGNTASYATAYSQMISDIGNKASEIDTVKTAQTTILTQSQDSRNSISGVNLDEEAANLIQYQQAYQAASKVLEIASKLFDSILAIGA</sequence>
<dbReference type="InterPro" id="IPR049119">
    <property type="entry name" value="FlgK_D2-like"/>
</dbReference>
<dbReference type="Pfam" id="PF21158">
    <property type="entry name" value="flgK_1st_1"/>
    <property type="match status" value="1"/>
</dbReference>
<proteinExistence type="inferred from homology"/>
<dbReference type="InterPro" id="IPR001444">
    <property type="entry name" value="Flag_bb_rod_N"/>
</dbReference>
<dbReference type="SUPFAM" id="SSF64518">
    <property type="entry name" value="Phase 1 flagellin"/>
    <property type="match status" value="2"/>
</dbReference>
<keyword evidence="12" id="KW-0969">Cilium</keyword>
<keyword evidence="12" id="KW-0966">Cell projection</keyword>
<dbReference type="Proteomes" id="UP000198607">
    <property type="component" value="Unassembled WGS sequence"/>
</dbReference>
<keyword evidence="13" id="KW-1185">Reference proteome</keyword>
<organism evidence="12 13">
    <name type="scientific">Propionivibrio dicarboxylicus</name>
    <dbReference type="NCBI Taxonomy" id="83767"/>
    <lineage>
        <taxon>Bacteria</taxon>
        <taxon>Pseudomonadati</taxon>
        <taxon>Pseudomonadota</taxon>
        <taxon>Betaproteobacteria</taxon>
        <taxon>Rhodocyclales</taxon>
        <taxon>Rhodocyclaceae</taxon>
        <taxon>Propionivibrio</taxon>
    </lineage>
</organism>
<name>A0A1G8HE78_9RHOO</name>
<feature type="domain" description="Flagellar hook-associated protein FlgK helical" evidence="11">
    <location>
        <begin position="94"/>
        <end position="325"/>
    </location>
</feature>
<feature type="domain" description="Flagellar hook-associated protein 1 D3" evidence="10">
    <location>
        <begin position="465"/>
        <end position="561"/>
    </location>
</feature>
<dbReference type="PANTHER" id="PTHR30033">
    <property type="entry name" value="FLAGELLAR HOOK-ASSOCIATED PROTEIN 1"/>
    <property type="match status" value="1"/>
</dbReference>
<dbReference type="Pfam" id="PF22638">
    <property type="entry name" value="FlgK_D1"/>
    <property type="match status" value="1"/>
</dbReference>
<dbReference type="InterPro" id="IPR002371">
    <property type="entry name" value="FlgK"/>
</dbReference>
<evidence type="ECO:0000256" key="2">
    <source>
        <dbReference type="ARBA" id="ARBA00004613"/>
    </source>
</evidence>
<dbReference type="InterPro" id="IPR049474">
    <property type="entry name" value="FlgK_D3"/>
</dbReference>
<feature type="domain" description="Flagellar basal body rod protein N-terminal" evidence="7">
    <location>
        <begin position="8"/>
        <end position="35"/>
    </location>
</feature>
<evidence type="ECO:0000256" key="6">
    <source>
        <dbReference type="ARBA" id="ARBA00023143"/>
    </source>
</evidence>
<dbReference type="Pfam" id="PF21159">
    <property type="entry name" value="FlgK_2nd"/>
    <property type="match status" value="1"/>
</dbReference>
<reference evidence="12 13" key="1">
    <citation type="submission" date="2016-10" db="EMBL/GenBank/DDBJ databases">
        <authorList>
            <person name="de Groot N.N."/>
        </authorList>
    </citation>
    <scope>NUCLEOTIDE SEQUENCE [LARGE SCALE GENOMIC DNA]</scope>
    <source>
        <strain evidence="12 13">DSM 5885</strain>
    </source>
</reference>
<evidence type="ECO:0000259" key="10">
    <source>
        <dbReference type="Pfam" id="PF21159"/>
    </source>
</evidence>
<dbReference type="NCBIfam" id="TIGR02492">
    <property type="entry name" value="flgK_ends"/>
    <property type="match status" value="1"/>
</dbReference>
<dbReference type="PRINTS" id="PR01005">
    <property type="entry name" value="FLGHOOKAP1"/>
</dbReference>
<evidence type="ECO:0000259" key="9">
    <source>
        <dbReference type="Pfam" id="PF21158"/>
    </source>
</evidence>
<evidence type="ECO:0000256" key="3">
    <source>
        <dbReference type="ARBA" id="ARBA00009677"/>
    </source>
</evidence>
<dbReference type="STRING" id="83767.SAMN05660652_02771"/>
<dbReference type="AlphaFoldDB" id="A0A1G8HE78"/>
<dbReference type="OrthoDB" id="9802553at2"/>